<dbReference type="Pfam" id="PF11827">
    <property type="entry name" value="DUF3347"/>
    <property type="match status" value="1"/>
</dbReference>
<proteinExistence type="predicted"/>
<gene>
    <name evidence="2" type="ORF">FRY97_14800</name>
</gene>
<dbReference type="RefSeq" id="WP_147168333.1">
    <property type="nucleotide sequence ID" value="NZ_VOOR01000032.1"/>
</dbReference>
<reference evidence="2 3" key="1">
    <citation type="submission" date="2019-08" db="EMBL/GenBank/DDBJ databases">
        <title>Genome of Phaeodactylibacter luteus.</title>
        <authorList>
            <person name="Bowman J.P."/>
        </authorList>
    </citation>
    <scope>NUCLEOTIDE SEQUENCE [LARGE SCALE GENOMIC DNA]</scope>
    <source>
        <strain evidence="2 3">KCTC 42180</strain>
    </source>
</reference>
<accession>A0A5C6RLV4</accession>
<keyword evidence="3" id="KW-1185">Reference proteome</keyword>
<evidence type="ECO:0000313" key="3">
    <source>
        <dbReference type="Proteomes" id="UP000321580"/>
    </source>
</evidence>
<dbReference type="OrthoDB" id="5513217at2"/>
<organism evidence="2 3">
    <name type="scientific">Phaeodactylibacter luteus</name>
    <dbReference type="NCBI Taxonomy" id="1564516"/>
    <lineage>
        <taxon>Bacteria</taxon>
        <taxon>Pseudomonadati</taxon>
        <taxon>Bacteroidota</taxon>
        <taxon>Saprospiria</taxon>
        <taxon>Saprospirales</taxon>
        <taxon>Haliscomenobacteraceae</taxon>
        <taxon>Phaeodactylibacter</taxon>
    </lineage>
</organism>
<dbReference type="Proteomes" id="UP000321580">
    <property type="component" value="Unassembled WGS sequence"/>
</dbReference>
<dbReference type="EMBL" id="VOOR01000032">
    <property type="protein sequence ID" value="TXB62312.1"/>
    <property type="molecule type" value="Genomic_DNA"/>
</dbReference>
<comment type="caution">
    <text evidence="2">The sequence shown here is derived from an EMBL/GenBank/DDBJ whole genome shotgun (WGS) entry which is preliminary data.</text>
</comment>
<dbReference type="AlphaFoldDB" id="A0A5C6RLV4"/>
<sequence length="189" mass="21163">MTYLNSNDLSFKIRPYLIGLVALVFLFTACNGETNTNVERNSPVEVKSEKENTPDSFDASFADGITEAIFQDYLHLRTAFVHADMDEAKAVARELIERLTAEESQALSAAKEIADAQDIEKQRAAFYQLSEALAPIFEEGLTGGTIYEQYCPMAFDNQGASWFSDSKEIRNPYFGDKMLTCGKVKRTIQ</sequence>
<feature type="domain" description="DUF3347" evidence="1">
    <location>
        <begin position="69"/>
        <end position="138"/>
    </location>
</feature>
<dbReference type="InterPro" id="IPR021782">
    <property type="entry name" value="DUF3347"/>
</dbReference>
<protein>
    <submittedName>
        <fullName evidence="2">DUF3347 domain-containing protein</fullName>
    </submittedName>
</protein>
<name>A0A5C6RLV4_9BACT</name>
<evidence type="ECO:0000313" key="2">
    <source>
        <dbReference type="EMBL" id="TXB62312.1"/>
    </source>
</evidence>
<evidence type="ECO:0000259" key="1">
    <source>
        <dbReference type="Pfam" id="PF11827"/>
    </source>
</evidence>